<comment type="cofactor">
    <cofactor evidence="1">
        <name>Mg(2+)</name>
        <dbReference type="ChEBI" id="CHEBI:18420"/>
    </cofactor>
</comment>
<dbReference type="Proteomes" id="UP000235739">
    <property type="component" value="Unassembled WGS sequence"/>
</dbReference>
<keyword evidence="6" id="KW-0378">Hydrolase</keyword>
<evidence type="ECO:0000256" key="2">
    <source>
        <dbReference type="ARBA" id="ARBA00001947"/>
    </source>
</evidence>
<accession>A0A2N7S303</accession>
<feature type="domain" description="Nudix hydrolase" evidence="10">
    <location>
        <begin position="166"/>
        <end position="290"/>
    </location>
</feature>
<dbReference type="GeneID" id="303185728"/>
<organism evidence="11 12">
    <name type="scientific">Glutamicibacter arilaitensis</name>
    <dbReference type="NCBI Taxonomy" id="256701"/>
    <lineage>
        <taxon>Bacteria</taxon>
        <taxon>Bacillati</taxon>
        <taxon>Actinomycetota</taxon>
        <taxon>Actinomycetes</taxon>
        <taxon>Micrococcales</taxon>
        <taxon>Micrococcaceae</taxon>
        <taxon>Glutamicibacter</taxon>
    </lineage>
</organism>
<dbReference type="PROSITE" id="PS51462">
    <property type="entry name" value="NUDIX"/>
    <property type="match status" value="1"/>
</dbReference>
<dbReference type="InterPro" id="IPR050241">
    <property type="entry name" value="NAD-cap_RNA_hydrolase_NudC"/>
</dbReference>
<dbReference type="CDD" id="cd03429">
    <property type="entry name" value="NUDIX_NADH_pyrophosphatase_Nudt13"/>
    <property type="match status" value="1"/>
</dbReference>
<dbReference type="GO" id="GO:0046872">
    <property type="term" value="F:metal ion binding"/>
    <property type="evidence" value="ECO:0007669"/>
    <property type="project" value="UniProtKB-KW"/>
</dbReference>
<dbReference type="RefSeq" id="WP_013349477.1">
    <property type="nucleotide sequence ID" value="NZ_JABUYH010000007.1"/>
</dbReference>
<evidence type="ECO:0000256" key="6">
    <source>
        <dbReference type="ARBA" id="ARBA00022801"/>
    </source>
</evidence>
<dbReference type="PROSITE" id="PS00893">
    <property type="entry name" value="NUDIX_BOX"/>
    <property type="match status" value="1"/>
</dbReference>
<keyword evidence="5" id="KW-0479">Metal-binding</keyword>
<dbReference type="InterPro" id="IPR015376">
    <property type="entry name" value="Znr_NADH_PPase"/>
</dbReference>
<comment type="cofactor">
    <cofactor evidence="2">
        <name>Zn(2+)</name>
        <dbReference type="ChEBI" id="CHEBI:29105"/>
    </cofactor>
</comment>
<dbReference type="Gene3D" id="3.90.79.10">
    <property type="entry name" value="Nucleoside Triphosphate Pyrophosphohydrolase"/>
    <property type="match status" value="1"/>
</dbReference>
<dbReference type="AlphaFoldDB" id="A0A2N7S303"/>
<dbReference type="Gene3D" id="3.90.79.20">
    <property type="match status" value="1"/>
</dbReference>
<evidence type="ECO:0000256" key="5">
    <source>
        <dbReference type="ARBA" id="ARBA00022723"/>
    </source>
</evidence>
<dbReference type="GO" id="GO:0006742">
    <property type="term" value="P:NADP+ catabolic process"/>
    <property type="evidence" value="ECO:0007669"/>
    <property type="project" value="TreeGrafter"/>
</dbReference>
<comment type="similarity">
    <text evidence="3">Belongs to the Nudix hydrolase family. NudC subfamily.</text>
</comment>
<comment type="catalytic activity">
    <reaction evidence="9">
        <text>a 5'-end NAD(+)-phospho-ribonucleoside in mRNA + H2O = a 5'-end phospho-adenosine-phospho-ribonucleoside in mRNA + beta-nicotinamide D-ribonucleotide + 2 H(+)</text>
        <dbReference type="Rhea" id="RHEA:60876"/>
        <dbReference type="Rhea" id="RHEA-COMP:15698"/>
        <dbReference type="Rhea" id="RHEA-COMP:15719"/>
        <dbReference type="ChEBI" id="CHEBI:14649"/>
        <dbReference type="ChEBI" id="CHEBI:15377"/>
        <dbReference type="ChEBI" id="CHEBI:15378"/>
        <dbReference type="ChEBI" id="CHEBI:144029"/>
        <dbReference type="ChEBI" id="CHEBI:144051"/>
    </reaction>
    <physiologicalReaction direction="left-to-right" evidence="9">
        <dbReference type="Rhea" id="RHEA:60877"/>
    </physiologicalReaction>
</comment>
<evidence type="ECO:0000256" key="9">
    <source>
        <dbReference type="ARBA" id="ARBA00023679"/>
    </source>
</evidence>
<dbReference type="InterPro" id="IPR049734">
    <property type="entry name" value="NudC-like_C"/>
</dbReference>
<dbReference type="GO" id="GO:0035529">
    <property type="term" value="F:NADH pyrophosphatase activity"/>
    <property type="evidence" value="ECO:0007669"/>
    <property type="project" value="TreeGrafter"/>
</dbReference>
<dbReference type="EC" id="3.6.1.22" evidence="4"/>
<dbReference type="InterPro" id="IPR000086">
    <property type="entry name" value="NUDIX_hydrolase_dom"/>
</dbReference>
<dbReference type="SUPFAM" id="SSF55811">
    <property type="entry name" value="Nudix"/>
    <property type="match status" value="1"/>
</dbReference>
<dbReference type="PANTHER" id="PTHR42904">
    <property type="entry name" value="NUDIX HYDROLASE, NUDC SUBFAMILY"/>
    <property type="match status" value="1"/>
</dbReference>
<evidence type="ECO:0000313" key="11">
    <source>
        <dbReference type="EMBL" id="PMQ20519.1"/>
    </source>
</evidence>
<dbReference type="Pfam" id="PF09297">
    <property type="entry name" value="Zn_ribbon_NUD"/>
    <property type="match status" value="1"/>
</dbReference>
<dbReference type="InterPro" id="IPR020084">
    <property type="entry name" value="NUDIX_hydrolase_CS"/>
</dbReference>
<sequence>MALAEIYRTPLTGLLFGQSLIERPLTEQQDPLLLPSLLKQTGTKVMLLSGDGAAATDSELFFLSGTQYQAKESERQVYLGRAAGIDYVLAIVEADDYKDSGLGSWMTLREGFAMLCELHAELFVEAQAIANWIRSEKFCPRCGSPVAAATFGWGQRCVNNDHELFPRTDPAIIASVIDSQDRLLLGSNATFKKRMYSVLAGFVEAGESLESAVRREIFEESGVRIGEVAYRGSQPWPLPRSLMLGFAAEAVSEQLVPDGAEIMDLRWFTRAELREALESGTIEIPRGVSIAHALIRTWYGEPLPEALNK</sequence>
<keyword evidence="8" id="KW-0520">NAD</keyword>
<dbReference type="Pfam" id="PF00293">
    <property type="entry name" value="NUDIX"/>
    <property type="match status" value="1"/>
</dbReference>
<reference evidence="11 12" key="1">
    <citation type="journal article" date="2017" name="Elife">
        <title>Extensive horizontal gene transfer in cheese-associated bacteria.</title>
        <authorList>
            <person name="Bonham K.S."/>
            <person name="Wolfe B.E."/>
            <person name="Dutton R.J."/>
        </authorList>
    </citation>
    <scope>NUCLEOTIDE SEQUENCE [LARGE SCALE GENOMIC DNA]</scope>
    <source>
        <strain evidence="11 12">JB182</strain>
    </source>
</reference>
<keyword evidence="7" id="KW-0460">Magnesium</keyword>
<evidence type="ECO:0000256" key="8">
    <source>
        <dbReference type="ARBA" id="ARBA00023027"/>
    </source>
</evidence>
<comment type="caution">
    <text evidence="11">The sequence shown here is derived from an EMBL/GenBank/DDBJ whole genome shotgun (WGS) entry which is preliminary data.</text>
</comment>
<evidence type="ECO:0000313" key="12">
    <source>
        <dbReference type="Proteomes" id="UP000235739"/>
    </source>
</evidence>
<dbReference type="GO" id="GO:0005829">
    <property type="term" value="C:cytosol"/>
    <property type="evidence" value="ECO:0007669"/>
    <property type="project" value="TreeGrafter"/>
</dbReference>
<evidence type="ECO:0000256" key="3">
    <source>
        <dbReference type="ARBA" id="ARBA00009595"/>
    </source>
</evidence>
<evidence type="ECO:0000256" key="1">
    <source>
        <dbReference type="ARBA" id="ARBA00001946"/>
    </source>
</evidence>
<dbReference type="NCBIfam" id="NF001299">
    <property type="entry name" value="PRK00241.1"/>
    <property type="match status" value="1"/>
</dbReference>
<proteinExistence type="inferred from homology"/>
<name>A0A2N7S303_9MICC</name>
<evidence type="ECO:0000256" key="7">
    <source>
        <dbReference type="ARBA" id="ARBA00022842"/>
    </source>
</evidence>
<dbReference type="GO" id="GO:0019677">
    <property type="term" value="P:NAD+ catabolic process"/>
    <property type="evidence" value="ECO:0007669"/>
    <property type="project" value="TreeGrafter"/>
</dbReference>
<protein>
    <recommendedName>
        <fullName evidence="4">NAD(+) diphosphatase</fullName>
        <ecNumber evidence="4">3.6.1.22</ecNumber>
    </recommendedName>
</protein>
<dbReference type="InterPro" id="IPR015797">
    <property type="entry name" value="NUDIX_hydrolase-like_dom_sf"/>
</dbReference>
<dbReference type="PANTHER" id="PTHR42904:SF6">
    <property type="entry name" value="NAD-CAPPED RNA HYDROLASE NUDT12"/>
    <property type="match status" value="1"/>
</dbReference>
<evidence type="ECO:0000259" key="10">
    <source>
        <dbReference type="PROSITE" id="PS51462"/>
    </source>
</evidence>
<dbReference type="EMBL" id="PNQX01000001">
    <property type="protein sequence ID" value="PMQ20519.1"/>
    <property type="molecule type" value="Genomic_DNA"/>
</dbReference>
<evidence type="ECO:0000256" key="4">
    <source>
        <dbReference type="ARBA" id="ARBA00012381"/>
    </source>
</evidence>
<gene>
    <name evidence="11" type="ORF">CIK84_02595</name>
</gene>